<dbReference type="SUPFAM" id="SSF55008">
    <property type="entry name" value="HMA, heavy metal-associated domain"/>
    <property type="match status" value="4"/>
</dbReference>
<dbReference type="GO" id="GO:0005802">
    <property type="term" value="C:trans-Golgi network"/>
    <property type="evidence" value="ECO:0007669"/>
    <property type="project" value="UniProtKB-ARBA"/>
</dbReference>
<evidence type="ECO:0000256" key="17">
    <source>
        <dbReference type="RuleBase" id="RU362081"/>
    </source>
</evidence>
<dbReference type="KEGG" id="clec:106672628"/>
<dbReference type="InterPro" id="IPR023298">
    <property type="entry name" value="ATPase_P-typ_TM_dom_sf"/>
</dbReference>
<dbReference type="FunFam" id="3.30.70.100:FF:000001">
    <property type="entry name" value="ATPase copper transporting beta"/>
    <property type="match status" value="4"/>
</dbReference>
<dbReference type="InterPro" id="IPR001757">
    <property type="entry name" value="P_typ_ATPase"/>
</dbReference>
<keyword evidence="10 17" id="KW-0067">ATP-binding</keyword>
<evidence type="ECO:0000256" key="8">
    <source>
        <dbReference type="ARBA" id="ARBA00022741"/>
    </source>
</evidence>
<evidence type="ECO:0000256" key="1">
    <source>
        <dbReference type="ARBA" id="ARBA00004166"/>
    </source>
</evidence>
<dbReference type="Pfam" id="PF00403">
    <property type="entry name" value="HMA"/>
    <property type="match status" value="4"/>
</dbReference>
<keyword evidence="9" id="KW-0187">Copper transport</keyword>
<dbReference type="SFLD" id="SFLDS00003">
    <property type="entry name" value="Haloacid_Dehalogenase"/>
    <property type="match status" value="1"/>
</dbReference>
<dbReference type="SFLD" id="SFLDG00002">
    <property type="entry name" value="C1.7:_P-type_atpase_like"/>
    <property type="match status" value="1"/>
</dbReference>
<dbReference type="PRINTS" id="PR00119">
    <property type="entry name" value="CATATPASE"/>
</dbReference>
<evidence type="ECO:0000313" key="20">
    <source>
        <dbReference type="Proteomes" id="UP000494040"/>
    </source>
</evidence>
<dbReference type="FunFam" id="2.70.150.10:FF:000002">
    <property type="entry name" value="Copper-transporting ATPase 1, putative"/>
    <property type="match status" value="1"/>
</dbReference>
<dbReference type="NCBIfam" id="TIGR00003">
    <property type="entry name" value="copper ion binding protein"/>
    <property type="match status" value="2"/>
</dbReference>
<organism evidence="19 20">
    <name type="scientific">Cimex lectularius</name>
    <name type="common">Bed bug</name>
    <name type="synonym">Acanthia lectularia</name>
    <dbReference type="NCBI Taxonomy" id="79782"/>
    <lineage>
        <taxon>Eukaryota</taxon>
        <taxon>Metazoa</taxon>
        <taxon>Ecdysozoa</taxon>
        <taxon>Arthropoda</taxon>
        <taxon>Hexapoda</taxon>
        <taxon>Insecta</taxon>
        <taxon>Pterygota</taxon>
        <taxon>Neoptera</taxon>
        <taxon>Paraneoptera</taxon>
        <taxon>Hemiptera</taxon>
        <taxon>Heteroptera</taxon>
        <taxon>Panheteroptera</taxon>
        <taxon>Cimicomorpha</taxon>
        <taxon>Cimicidae</taxon>
        <taxon>Cimex</taxon>
    </lineage>
</organism>
<dbReference type="InterPro" id="IPR044492">
    <property type="entry name" value="P_typ_ATPase_HD_dom"/>
</dbReference>
<dbReference type="CDD" id="cd00371">
    <property type="entry name" value="HMA"/>
    <property type="match status" value="4"/>
</dbReference>
<dbReference type="FunFam" id="3.40.50.1000:FF:000031">
    <property type="entry name" value="Probable copper-transporting ATPase HMA5"/>
    <property type="match status" value="1"/>
</dbReference>
<evidence type="ECO:0000256" key="15">
    <source>
        <dbReference type="ARBA" id="ARBA00023065"/>
    </source>
</evidence>
<feature type="domain" description="HMA" evidence="18">
    <location>
        <begin position="351"/>
        <end position="417"/>
    </location>
</feature>
<evidence type="ECO:0000256" key="16">
    <source>
        <dbReference type="ARBA" id="ARBA00023136"/>
    </source>
</evidence>
<feature type="transmembrane region" description="Helical" evidence="17">
    <location>
        <begin position="1142"/>
        <end position="1168"/>
    </location>
</feature>
<keyword evidence="20" id="KW-1185">Reference proteome</keyword>
<evidence type="ECO:0000256" key="11">
    <source>
        <dbReference type="ARBA" id="ARBA00022842"/>
    </source>
</evidence>
<dbReference type="SUPFAM" id="SSF81653">
    <property type="entry name" value="Calcium ATPase, transduction domain A"/>
    <property type="match status" value="1"/>
</dbReference>
<dbReference type="InterPro" id="IPR006121">
    <property type="entry name" value="HMA_dom"/>
</dbReference>
<dbReference type="Gene3D" id="3.30.70.100">
    <property type="match status" value="4"/>
</dbReference>
<evidence type="ECO:0000256" key="13">
    <source>
        <dbReference type="ARBA" id="ARBA00022989"/>
    </source>
</evidence>
<dbReference type="GO" id="GO:0043682">
    <property type="term" value="F:P-type divalent copper transporter activity"/>
    <property type="evidence" value="ECO:0007669"/>
    <property type="project" value="TreeGrafter"/>
</dbReference>
<proteinExistence type="inferred from homology"/>
<dbReference type="OrthoDB" id="432719at2759"/>
<dbReference type="Gene3D" id="2.70.150.10">
    <property type="entry name" value="Calcium-transporting ATPase, cytoplasmic transduction domain A"/>
    <property type="match status" value="1"/>
</dbReference>
<evidence type="ECO:0000256" key="14">
    <source>
        <dbReference type="ARBA" id="ARBA00023008"/>
    </source>
</evidence>
<evidence type="ECO:0000256" key="2">
    <source>
        <dbReference type="ARBA" id="ARBA00006024"/>
    </source>
</evidence>
<feature type="transmembrane region" description="Helical" evidence="17">
    <location>
        <begin position="1174"/>
        <end position="1193"/>
    </location>
</feature>
<dbReference type="Pfam" id="PF00702">
    <property type="entry name" value="Hydrolase"/>
    <property type="match status" value="1"/>
</dbReference>
<keyword evidence="6 17" id="KW-0479">Metal-binding</keyword>
<dbReference type="GeneID" id="106672628"/>
<keyword evidence="16 17" id="KW-0472">Membrane</keyword>
<keyword evidence="7" id="KW-0677">Repeat</keyword>
<dbReference type="InterPro" id="IPR017969">
    <property type="entry name" value="Heavy-metal-associated_CS"/>
</dbReference>
<dbReference type="InterPro" id="IPR059000">
    <property type="entry name" value="ATPase_P-type_domA"/>
</dbReference>
<keyword evidence="12" id="KW-1278">Translocase</keyword>
<dbReference type="GO" id="GO:0015677">
    <property type="term" value="P:copper ion import"/>
    <property type="evidence" value="ECO:0007669"/>
    <property type="project" value="TreeGrafter"/>
</dbReference>
<protein>
    <recommendedName>
        <fullName evidence="3">P-type Cu(+) transporter</fullName>
        <ecNumber evidence="3">7.2.2.8</ecNumber>
    </recommendedName>
</protein>
<dbReference type="InterPro" id="IPR036412">
    <property type="entry name" value="HAD-like_sf"/>
</dbReference>
<keyword evidence="8 17" id="KW-0547">Nucleotide-binding</keyword>
<feature type="transmembrane region" description="Helical" evidence="17">
    <location>
        <begin position="474"/>
        <end position="499"/>
    </location>
</feature>
<evidence type="ECO:0000256" key="10">
    <source>
        <dbReference type="ARBA" id="ARBA00022840"/>
    </source>
</evidence>
<dbReference type="InterPro" id="IPR027256">
    <property type="entry name" value="P-typ_ATPase_IB"/>
</dbReference>
<comment type="subcellular location">
    <subcellularLocation>
        <location evidence="1">Golgi apparatus</location>
        <location evidence="1">trans-Golgi network membrane</location>
        <topology evidence="1">Multi-pass membrane protein</topology>
    </subcellularLocation>
    <subcellularLocation>
        <location evidence="17">Membrane</location>
    </subcellularLocation>
</comment>
<dbReference type="GO" id="GO:0055070">
    <property type="term" value="P:copper ion homeostasis"/>
    <property type="evidence" value="ECO:0007669"/>
    <property type="project" value="TreeGrafter"/>
</dbReference>
<dbReference type="Gene3D" id="3.40.1110.10">
    <property type="entry name" value="Calcium-transporting ATPase, cytoplasmic domain N"/>
    <property type="match status" value="2"/>
</dbReference>
<dbReference type="PRINTS" id="PR00942">
    <property type="entry name" value="CUATPASEI"/>
</dbReference>
<keyword evidence="11" id="KW-0460">Magnesium</keyword>
<dbReference type="PANTHER" id="PTHR43520:SF8">
    <property type="entry name" value="P-TYPE CU(+) TRANSPORTER"/>
    <property type="match status" value="1"/>
</dbReference>
<evidence type="ECO:0000256" key="9">
    <source>
        <dbReference type="ARBA" id="ARBA00022796"/>
    </source>
</evidence>
<dbReference type="Pfam" id="PF00122">
    <property type="entry name" value="E1-E2_ATPase"/>
    <property type="match status" value="1"/>
</dbReference>
<dbReference type="GO" id="GO:0016887">
    <property type="term" value="F:ATP hydrolysis activity"/>
    <property type="evidence" value="ECO:0007669"/>
    <property type="project" value="InterPro"/>
</dbReference>
<dbReference type="GO" id="GO:0005886">
    <property type="term" value="C:plasma membrane"/>
    <property type="evidence" value="ECO:0007669"/>
    <property type="project" value="TreeGrafter"/>
</dbReference>
<dbReference type="EnsemblMetazoa" id="XM_024227208.1">
    <property type="protein sequence ID" value="XP_024082976.1"/>
    <property type="gene ID" value="LOC106672628"/>
</dbReference>
<comment type="similarity">
    <text evidence="2 17">Belongs to the cation transport ATPase (P-type) (TC 3.A.3) family. Type IB subfamily.</text>
</comment>
<evidence type="ECO:0000256" key="12">
    <source>
        <dbReference type="ARBA" id="ARBA00022967"/>
    </source>
</evidence>
<dbReference type="PROSITE" id="PS00154">
    <property type="entry name" value="ATPASE_E1_E2"/>
    <property type="match status" value="1"/>
</dbReference>
<dbReference type="SUPFAM" id="SSF56784">
    <property type="entry name" value="HAD-like"/>
    <property type="match status" value="1"/>
</dbReference>
<feature type="domain" description="HMA" evidence="18">
    <location>
        <begin position="29"/>
        <end position="95"/>
    </location>
</feature>
<dbReference type="CTD" id="32142"/>
<dbReference type="GO" id="GO:0140581">
    <property type="term" value="F:P-type monovalent copper transporter activity"/>
    <property type="evidence" value="ECO:0007669"/>
    <property type="project" value="UniProtKB-EC"/>
</dbReference>
<feature type="transmembrane region" description="Helical" evidence="17">
    <location>
        <begin position="520"/>
        <end position="543"/>
    </location>
</feature>
<accession>A0A8I6SJE9</accession>
<evidence type="ECO:0000256" key="4">
    <source>
        <dbReference type="ARBA" id="ARBA00022448"/>
    </source>
</evidence>
<reference evidence="19" key="1">
    <citation type="submission" date="2022-01" db="UniProtKB">
        <authorList>
            <consortium name="EnsemblMetazoa"/>
        </authorList>
    </citation>
    <scope>IDENTIFICATION</scope>
</reference>
<dbReference type="PROSITE" id="PS50846">
    <property type="entry name" value="HMA_2"/>
    <property type="match status" value="4"/>
</dbReference>
<evidence type="ECO:0000256" key="3">
    <source>
        <dbReference type="ARBA" id="ARBA00012517"/>
    </source>
</evidence>
<dbReference type="NCBIfam" id="TIGR01494">
    <property type="entry name" value="ATPase_P-type"/>
    <property type="match status" value="1"/>
</dbReference>
<keyword evidence="5 17" id="KW-0812">Transmembrane</keyword>
<dbReference type="InterPro" id="IPR008250">
    <property type="entry name" value="ATPase_P-typ_transduc_dom_A_sf"/>
</dbReference>
<dbReference type="EC" id="7.2.2.8" evidence="3"/>
<dbReference type="Proteomes" id="UP000494040">
    <property type="component" value="Unassembled WGS sequence"/>
</dbReference>
<evidence type="ECO:0000256" key="6">
    <source>
        <dbReference type="ARBA" id="ARBA00022723"/>
    </source>
</evidence>
<dbReference type="GO" id="GO:0005507">
    <property type="term" value="F:copper ion binding"/>
    <property type="evidence" value="ECO:0007669"/>
    <property type="project" value="InterPro"/>
</dbReference>
<dbReference type="RefSeq" id="XP_024082976.1">
    <property type="nucleotide sequence ID" value="XM_024227208.1"/>
</dbReference>
<dbReference type="InterPro" id="IPR006122">
    <property type="entry name" value="HMA_Cu_ion-bd"/>
</dbReference>
<evidence type="ECO:0000256" key="7">
    <source>
        <dbReference type="ARBA" id="ARBA00022737"/>
    </source>
</evidence>
<sequence length="1315" mass="143695">MEENKPLLDDLSIYSSSYFDSDEQDEEEMEIVILVEGMTCHSCVKSIEGTIGKKNGVISIKVSLENKRAYIKYNPLFTSPEELREAIDDMGFDAFLPQKKQHVVFKIDNSSSDLENSIKDEFSLQNGINSVEVFSDPMFAQISYDSSIITVDQLQSKLQSLGVPVNIDNNAYSCDISTTKMKCNSCVNKITGVLLGKEGIKSIVTSLERQIVSIIYHPSKVEPEDIAKEIASLGFTTQVYQVNGEKIDSQMSKVKEIAGNNDEKLQIDDLADIKRCKLHIKGMTCASCVAAIEKHCQKVNGIQSILIALLPANAEVKYNPSVIDPQKIADSITELGFPSEVLENGNLPNEKVIEIVINGMSCASCVNKIETGVKKLKGVYSACVALTTKLGKFTYNPNETGPRSILEAIEGMGFNGNIISNKDKDSRRYFDHSDEIKRWRKSFLISLIFGGPCMIVMLYFMIEMTFKHKGHDQMIYIMPGLSLENLLLFSLSTPVQFIGGMNMHKAAIRAIKHGTTNMDVLVSLATTIAYVYSVIVLAFAIIFQHKLSPQTFFDTPPMLFVFITAGRWLESIAKGKTSEALSKLLSLKPTEAVLVTVGSNMEVLSEKIISADLVQSGDILKVLPGTKVPADGKVIFGQSACDESLITGESMPVVKQKGNLVIGGAVNQNGLLLISATHTGEASTLAQIVKLVEEAQTSKAPIQQLADKIAGFFVPFVLLSSSLTAVIWIILGYININYLHFRPEELEGFSESELIFQFAFRCALNVLAIACPCALGLATPTAVMVGTGVGALNGILIKGAVALENAHKVKCVVFDKTGTITRGIPSVSKICLFISDVEFSIEKLLCLVGIAESNSKHPIAGAIVEFVKSTIESDINGKSNSFKTVSGCGLKCVVSHFESMMETARSSENIKNYRNLPVNENLMLNGAHVDPVYMSGNTSVCNIPEGRLLNIQQPGEFQDSYEVLIGNRDWMKQNNVIISSVSDYLMSVEEDLGRTAVLCAVNGVITSMWSVTDTVKPEAHLAVYTLKKKGINVILLTGDNKKTAVAIARQVGIHRVFAEVLPSHKVAKIQQLQNQGYRVAMVGDGVNDSPALAQSDVGIAFASGTEIAAEAANVVLMRNDLLDVIACLDLSKKTVYRIRANFIFASVYNIVGIPLAAGALSSFGFTLVPWMSSAAMACSSVSVLCSSLLLKLYKKPTAESLMTAEYRQAMAAQEELDSISVHRGIDGIEKPSFMNASMSSISRFFNRPKENKEGKLLDNINDNDEEVDYVRNKGSSIVRKKIKKGNSLIILTIMKKKLTMCEIKFPTLFWCHDQP</sequence>
<dbReference type="InterPro" id="IPR036163">
    <property type="entry name" value="HMA_dom_sf"/>
</dbReference>
<dbReference type="Gene3D" id="3.40.50.1000">
    <property type="entry name" value="HAD superfamily/HAD-like"/>
    <property type="match status" value="2"/>
</dbReference>
<feature type="domain" description="HMA" evidence="18">
    <location>
        <begin position="172"/>
        <end position="238"/>
    </location>
</feature>
<dbReference type="GO" id="GO:0005524">
    <property type="term" value="F:ATP binding"/>
    <property type="evidence" value="ECO:0007669"/>
    <property type="project" value="UniProtKB-UniRule"/>
</dbReference>
<dbReference type="SFLD" id="SFLDF00027">
    <property type="entry name" value="p-type_atpase"/>
    <property type="match status" value="1"/>
</dbReference>
<keyword evidence="4" id="KW-0813">Transport</keyword>
<evidence type="ECO:0000259" key="18">
    <source>
        <dbReference type="PROSITE" id="PS50846"/>
    </source>
</evidence>
<dbReference type="PROSITE" id="PS01047">
    <property type="entry name" value="HMA_1"/>
    <property type="match status" value="2"/>
</dbReference>
<keyword evidence="14" id="KW-0186">Copper</keyword>
<keyword evidence="13 17" id="KW-1133">Transmembrane helix</keyword>
<evidence type="ECO:0000256" key="5">
    <source>
        <dbReference type="ARBA" id="ARBA00022692"/>
    </source>
</evidence>
<feature type="transmembrane region" description="Helical" evidence="17">
    <location>
        <begin position="555"/>
        <end position="573"/>
    </location>
</feature>
<dbReference type="CDD" id="cd02094">
    <property type="entry name" value="P-type_ATPase_Cu-like"/>
    <property type="match status" value="1"/>
</dbReference>
<dbReference type="NCBIfam" id="TIGR01525">
    <property type="entry name" value="ATPase-IB_hvy"/>
    <property type="match status" value="1"/>
</dbReference>
<dbReference type="InterPro" id="IPR023299">
    <property type="entry name" value="ATPase_P-typ_cyto_dom_N"/>
</dbReference>
<dbReference type="InterPro" id="IPR023214">
    <property type="entry name" value="HAD_sf"/>
</dbReference>
<feature type="domain" description="HMA" evidence="18">
    <location>
        <begin position="274"/>
        <end position="340"/>
    </location>
</feature>
<dbReference type="PANTHER" id="PTHR43520">
    <property type="entry name" value="ATP7, ISOFORM B"/>
    <property type="match status" value="1"/>
</dbReference>
<feature type="transmembrane region" description="Helical" evidence="17">
    <location>
        <begin position="443"/>
        <end position="462"/>
    </location>
</feature>
<evidence type="ECO:0000313" key="19">
    <source>
        <dbReference type="EnsemblMetazoa" id="XP_024082976.1"/>
    </source>
</evidence>
<keyword evidence="15" id="KW-0406">Ion transport</keyword>
<feature type="transmembrane region" description="Helical" evidence="17">
    <location>
        <begin position="709"/>
        <end position="734"/>
    </location>
</feature>
<dbReference type="InterPro" id="IPR018303">
    <property type="entry name" value="ATPase_P-typ_P_site"/>
</dbReference>
<name>A0A8I6SJE9_CIMLE</name>
<dbReference type="SUPFAM" id="SSF81665">
    <property type="entry name" value="Calcium ATPase, transmembrane domain M"/>
    <property type="match status" value="1"/>
</dbReference>